<gene>
    <name evidence="2" type="ORF">SAMN02745190_01367</name>
</gene>
<dbReference type="PIRSF" id="PIRSF014899">
    <property type="entry name" value="UCP014899"/>
    <property type="match status" value="1"/>
</dbReference>
<dbReference type="InterPro" id="IPR012664">
    <property type="entry name" value="CHP02452"/>
</dbReference>
<dbReference type="EMBL" id="FQUG01000005">
    <property type="protein sequence ID" value="SHE89123.1"/>
    <property type="molecule type" value="Genomic_DNA"/>
</dbReference>
<dbReference type="STRING" id="1123243.SAMN02745190_01367"/>
<evidence type="ECO:0000313" key="3">
    <source>
        <dbReference type="Proteomes" id="UP000184404"/>
    </source>
</evidence>
<dbReference type="Gene3D" id="3.40.220.10">
    <property type="entry name" value="Leucine Aminopeptidase, subunit E, domain 1"/>
    <property type="match status" value="1"/>
</dbReference>
<dbReference type="Pfam" id="PF10021">
    <property type="entry name" value="PARG_cat_microb"/>
    <property type="match status" value="1"/>
</dbReference>
<proteinExistence type="predicted"/>
<dbReference type="PANTHER" id="PTHR35596">
    <property type="entry name" value="DUF2263 DOMAIN-CONTAINING PROTEIN"/>
    <property type="match status" value="1"/>
</dbReference>
<dbReference type="RefSeq" id="WP_072935448.1">
    <property type="nucleotide sequence ID" value="NZ_FQUG01000005.1"/>
</dbReference>
<feature type="domain" description="Microbial-type PARG catalytic" evidence="1">
    <location>
        <begin position="32"/>
        <end position="150"/>
    </location>
</feature>
<accession>A0A1M4X6X5</accession>
<protein>
    <submittedName>
        <fullName evidence="2">TIGR02452 family protein</fullName>
    </submittedName>
</protein>
<organism evidence="2 3">
    <name type="scientific">Schwartzia succinivorans DSM 10502</name>
    <dbReference type="NCBI Taxonomy" id="1123243"/>
    <lineage>
        <taxon>Bacteria</taxon>
        <taxon>Bacillati</taxon>
        <taxon>Bacillota</taxon>
        <taxon>Negativicutes</taxon>
        <taxon>Selenomonadales</taxon>
        <taxon>Selenomonadaceae</taxon>
        <taxon>Schwartzia</taxon>
    </lineage>
</organism>
<keyword evidence="3" id="KW-1185">Reference proteome</keyword>
<dbReference type="Proteomes" id="UP000184404">
    <property type="component" value="Unassembled WGS sequence"/>
</dbReference>
<reference evidence="2 3" key="1">
    <citation type="submission" date="2016-11" db="EMBL/GenBank/DDBJ databases">
        <authorList>
            <person name="Jaros S."/>
            <person name="Januszkiewicz K."/>
            <person name="Wedrychowicz H."/>
        </authorList>
    </citation>
    <scope>NUCLEOTIDE SEQUENCE [LARGE SCALE GENOMIC DNA]</scope>
    <source>
        <strain evidence="2 3">DSM 10502</strain>
    </source>
</reference>
<name>A0A1M4X6X5_9FIRM</name>
<dbReference type="AlphaFoldDB" id="A0A1M4X6X5"/>
<dbReference type="NCBIfam" id="TIGR02452">
    <property type="entry name" value="TIGR02452 family protein"/>
    <property type="match status" value="1"/>
</dbReference>
<evidence type="ECO:0000259" key="1">
    <source>
        <dbReference type="Pfam" id="PF10021"/>
    </source>
</evidence>
<dbReference type="SUPFAM" id="SSF52949">
    <property type="entry name" value="Macro domain-like"/>
    <property type="match status" value="1"/>
</dbReference>
<dbReference type="PANTHER" id="PTHR35596:SF1">
    <property type="entry name" value="MICROBIAL-TYPE PARG CATALYTIC DOMAIN-CONTAINING PROTEIN"/>
    <property type="match status" value="1"/>
</dbReference>
<evidence type="ECO:0000313" key="2">
    <source>
        <dbReference type="EMBL" id="SHE89123.1"/>
    </source>
</evidence>
<dbReference type="InterPro" id="IPR019261">
    <property type="entry name" value="PARG_cat_microbial"/>
</dbReference>
<dbReference type="InterPro" id="IPR043472">
    <property type="entry name" value="Macro_dom-like"/>
</dbReference>
<dbReference type="OrthoDB" id="9806181at2"/>
<sequence length="282" mass="31655">MSTAQERIEIFQDTLEWIRTNEALSASIPIAKMKTTLFYEDDYPDFGVSKIKDTIVTISGDRSYQAAMRLHRENPEAKIAVMNFANAFHAGGGVTRGSGAQEECLCRTSTLYPLLYRKTLRDTFYKLHNDRNSSKATDSLIYTEDVIICKTDEDLPKRMPQEDWVTVDVITIAAPDLRDKSNIHAPLVNGGTYMNDAELFGYHVKRAIHMLTCAAAKGADILILGAFGCGAFQNNPEVVARAYKTALQEFPRVFEKIEFAVYCPPGNSRNYDVFTKILRDIG</sequence>